<evidence type="ECO:0000256" key="4">
    <source>
        <dbReference type="ARBA" id="ARBA00023136"/>
    </source>
</evidence>
<dbReference type="FunCoup" id="D8SK63">
    <property type="interactions" value="1332"/>
</dbReference>
<dbReference type="Proteomes" id="UP000001514">
    <property type="component" value="Unassembled WGS sequence"/>
</dbReference>
<organism evidence="10">
    <name type="scientific">Selaginella moellendorffii</name>
    <name type="common">Spikemoss</name>
    <dbReference type="NCBI Taxonomy" id="88036"/>
    <lineage>
        <taxon>Eukaryota</taxon>
        <taxon>Viridiplantae</taxon>
        <taxon>Streptophyta</taxon>
        <taxon>Embryophyta</taxon>
        <taxon>Tracheophyta</taxon>
        <taxon>Lycopodiopsida</taxon>
        <taxon>Selaginellales</taxon>
        <taxon>Selaginellaceae</taxon>
        <taxon>Selaginella</taxon>
    </lineage>
</organism>
<feature type="transmembrane region" description="Helical" evidence="7">
    <location>
        <begin position="453"/>
        <end position="472"/>
    </location>
</feature>
<evidence type="ECO:0000256" key="7">
    <source>
        <dbReference type="SAM" id="Phobius"/>
    </source>
</evidence>
<dbReference type="PANTHER" id="PTHR47666">
    <property type="entry name" value="PROTEIN VASCULAR ASSOCIATED DEATH 1, CHLOROPLASTIC"/>
    <property type="match status" value="1"/>
</dbReference>
<protein>
    <recommendedName>
        <fullName evidence="8">VASt domain-containing protein</fullName>
    </recommendedName>
</protein>
<evidence type="ECO:0000256" key="2">
    <source>
        <dbReference type="ARBA" id="ARBA00022692"/>
    </source>
</evidence>
<feature type="domain" description="VASt" evidence="8">
    <location>
        <begin position="204"/>
        <end position="389"/>
    </location>
</feature>
<evidence type="ECO:0000256" key="1">
    <source>
        <dbReference type="ARBA" id="ARBA00004167"/>
    </source>
</evidence>
<keyword evidence="5" id="KW-0175">Coiled coil</keyword>
<dbReference type="InterPro" id="IPR011993">
    <property type="entry name" value="PH-like_dom_sf"/>
</dbReference>
<dbReference type="Gramene" id="EFJ15173">
    <property type="protein sequence ID" value="EFJ15173"/>
    <property type="gene ID" value="SELMODRAFT_422979"/>
</dbReference>
<dbReference type="InterPro" id="IPR031968">
    <property type="entry name" value="VASt"/>
</dbReference>
<keyword evidence="3 7" id="KW-1133">Transmembrane helix</keyword>
<evidence type="ECO:0000256" key="3">
    <source>
        <dbReference type="ARBA" id="ARBA00022989"/>
    </source>
</evidence>
<sequence>MEKQPDSPVAPSSPPPGEALPDSQGEKSKSLVAPQAQSIQAVQSPQQQQACKSEDYRKLFHLPVEEILVQDFNCAFQKKILLQGHMYLFEQYICFYSNIFGYEKKKVLPLKDVAFVRKSWTAGLFPNAIEIGAWGKKYFFASFLSRDEAYRLIVRGWSRHSGHARTSELASLSPTICKNSEILEIQEVGCTEEGDEKQVLPKLEESTVSSAVTTEPGVNESVIWKIEDTPPPPCTCLFSSAFGVQDNYGIRISSISVTWSTLWSSHPRFGHVRDISFRHPVNLYFGPKSAVCSETQRFRVYRDSHLVIETSQQMSEIPYADYFHVEVRWDVERVPKPVSFHSYVRVSMNVDFSKKTLWRGKIEQATLDECKETYSLWVQEAHNVLNSRADPGRVEASLENSPTEGSKPSEDLSLIADSRESEHVRTRKKIAALLGGIRNFVLRFLSENPVACGILLIAIVIVLAQAFTLLTVSSEHHHQSPETIYTPESMKRCYGGSSDALAWLEQRARTVKDEVALAEARLQSLQQDLSLLKLHMNLFERLRTQHQKI</sequence>
<dbReference type="KEGG" id="smo:SELMODRAFT_422979"/>
<comment type="subcellular location">
    <subcellularLocation>
        <location evidence="1">Membrane</location>
        <topology evidence="1">Single-pass membrane protein</topology>
    </subcellularLocation>
</comment>
<dbReference type="CDD" id="cd13220">
    <property type="entry name" value="PH-GRAM_GRAMDC"/>
    <property type="match status" value="1"/>
</dbReference>
<gene>
    <name evidence="9" type="ORF">SELMODRAFT_422979</name>
</gene>
<evidence type="ECO:0000313" key="10">
    <source>
        <dbReference type="Proteomes" id="UP000001514"/>
    </source>
</evidence>
<evidence type="ECO:0000259" key="8">
    <source>
        <dbReference type="PROSITE" id="PS51778"/>
    </source>
</evidence>
<dbReference type="InterPro" id="IPR004182">
    <property type="entry name" value="GRAM"/>
</dbReference>
<feature type="compositionally biased region" description="Low complexity" evidence="6">
    <location>
        <begin position="1"/>
        <end position="10"/>
    </location>
</feature>
<dbReference type="eggNOG" id="KOG1032">
    <property type="taxonomic scope" value="Eukaryota"/>
</dbReference>
<dbReference type="PANTHER" id="PTHR47666:SF1">
    <property type="entry name" value="PROTEIN VASCULAR ASSOCIATED DEATH 1, CHLOROPLASTIC"/>
    <property type="match status" value="1"/>
</dbReference>
<keyword evidence="10" id="KW-1185">Reference proteome</keyword>
<dbReference type="STRING" id="88036.D8SK63"/>
<dbReference type="HOGENOM" id="CLU_025418_1_0_1"/>
<dbReference type="Pfam" id="PF16016">
    <property type="entry name" value="VASt"/>
    <property type="match status" value="1"/>
</dbReference>
<evidence type="ECO:0000313" key="9">
    <source>
        <dbReference type="EMBL" id="EFJ15173.1"/>
    </source>
</evidence>
<dbReference type="GO" id="GO:0016020">
    <property type="term" value="C:membrane"/>
    <property type="evidence" value="ECO:0007669"/>
    <property type="project" value="UniProtKB-SubCell"/>
</dbReference>
<keyword evidence="4 7" id="KW-0472">Membrane</keyword>
<feature type="region of interest" description="Disordered" evidence="6">
    <location>
        <begin position="389"/>
        <end position="411"/>
    </location>
</feature>
<dbReference type="AlphaFoldDB" id="D8SK63"/>
<proteinExistence type="predicted"/>
<accession>D8SK63</accession>
<feature type="region of interest" description="Disordered" evidence="6">
    <location>
        <begin position="1"/>
        <end position="31"/>
    </location>
</feature>
<feature type="coiled-coil region" evidence="5">
    <location>
        <begin position="501"/>
        <end position="535"/>
    </location>
</feature>
<evidence type="ECO:0000256" key="5">
    <source>
        <dbReference type="SAM" id="Coils"/>
    </source>
</evidence>
<name>D8SK63_SELML</name>
<dbReference type="SMART" id="SM00568">
    <property type="entry name" value="GRAM"/>
    <property type="match status" value="1"/>
</dbReference>
<dbReference type="InParanoid" id="D8SK63"/>
<dbReference type="EMBL" id="GL377624">
    <property type="protein sequence ID" value="EFJ15173.1"/>
    <property type="molecule type" value="Genomic_DNA"/>
</dbReference>
<dbReference type="Pfam" id="PF02893">
    <property type="entry name" value="GRAM"/>
    <property type="match status" value="1"/>
</dbReference>
<dbReference type="Gene3D" id="2.30.29.30">
    <property type="entry name" value="Pleckstrin-homology domain (PH domain)/Phosphotyrosine-binding domain (PTB)"/>
    <property type="match status" value="1"/>
</dbReference>
<dbReference type="OMA" id="IMQTNQS"/>
<reference evidence="9 10" key="1">
    <citation type="journal article" date="2011" name="Science">
        <title>The Selaginella genome identifies genetic changes associated with the evolution of vascular plants.</title>
        <authorList>
            <person name="Banks J.A."/>
            <person name="Nishiyama T."/>
            <person name="Hasebe M."/>
            <person name="Bowman J.L."/>
            <person name="Gribskov M."/>
            <person name="dePamphilis C."/>
            <person name="Albert V.A."/>
            <person name="Aono N."/>
            <person name="Aoyama T."/>
            <person name="Ambrose B.A."/>
            <person name="Ashton N.W."/>
            <person name="Axtell M.J."/>
            <person name="Barker E."/>
            <person name="Barker M.S."/>
            <person name="Bennetzen J.L."/>
            <person name="Bonawitz N.D."/>
            <person name="Chapple C."/>
            <person name="Cheng C."/>
            <person name="Correa L.G."/>
            <person name="Dacre M."/>
            <person name="DeBarry J."/>
            <person name="Dreyer I."/>
            <person name="Elias M."/>
            <person name="Engstrom E.M."/>
            <person name="Estelle M."/>
            <person name="Feng L."/>
            <person name="Finet C."/>
            <person name="Floyd S.K."/>
            <person name="Frommer W.B."/>
            <person name="Fujita T."/>
            <person name="Gramzow L."/>
            <person name="Gutensohn M."/>
            <person name="Harholt J."/>
            <person name="Hattori M."/>
            <person name="Heyl A."/>
            <person name="Hirai T."/>
            <person name="Hiwatashi Y."/>
            <person name="Ishikawa M."/>
            <person name="Iwata M."/>
            <person name="Karol K.G."/>
            <person name="Koehler B."/>
            <person name="Kolukisaoglu U."/>
            <person name="Kubo M."/>
            <person name="Kurata T."/>
            <person name="Lalonde S."/>
            <person name="Li K."/>
            <person name="Li Y."/>
            <person name="Litt A."/>
            <person name="Lyons E."/>
            <person name="Manning G."/>
            <person name="Maruyama T."/>
            <person name="Michael T.P."/>
            <person name="Mikami K."/>
            <person name="Miyazaki S."/>
            <person name="Morinaga S."/>
            <person name="Murata T."/>
            <person name="Mueller-Roeber B."/>
            <person name="Nelson D.R."/>
            <person name="Obara M."/>
            <person name="Oguri Y."/>
            <person name="Olmstead R.G."/>
            <person name="Onodera N."/>
            <person name="Petersen B.L."/>
            <person name="Pils B."/>
            <person name="Prigge M."/>
            <person name="Rensing S.A."/>
            <person name="Riano-Pachon D.M."/>
            <person name="Roberts A.W."/>
            <person name="Sato Y."/>
            <person name="Scheller H.V."/>
            <person name="Schulz B."/>
            <person name="Schulz C."/>
            <person name="Shakirov E.V."/>
            <person name="Shibagaki N."/>
            <person name="Shinohara N."/>
            <person name="Shippen D.E."/>
            <person name="Soerensen I."/>
            <person name="Sotooka R."/>
            <person name="Sugimoto N."/>
            <person name="Sugita M."/>
            <person name="Sumikawa N."/>
            <person name="Tanurdzic M."/>
            <person name="Theissen G."/>
            <person name="Ulvskov P."/>
            <person name="Wakazuki S."/>
            <person name="Weng J.K."/>
            <person name="Willats W.W."/>
            <person name="Wipf D."/>
            <person name="Wolf P.G."/>
            <person name="Yang L."/>
            <person name="Zimmer A.D."/>
            <person name="Zhu Q."/>
            <person name="Mitros T."/>
            <person name="Hellsten U."/>
            <person name="Loque D."/>
            <person name="Otillar R."/>
            <person name="Salamov A."/>
            <person name="Schmutz J."/>
            <person name="Shapiro H."/>
            <person name="Lindquist E."/>
            <person name="Lucas S."/>
            <person name="Rokhsar D."/>
            <person name="Grigoriev I.V."/>
        </authorList>
    </citation>
    <scope>NUCLEOTIDE SEQUENCE [LARGE SCALE GENOMIC DNA]</scope>
</reference>
<dbReference type="PROSITE" id="PS51778">
    <property type="entry name" value="VAST"/>
    <property type="match status" value="1"/>
</dbReference>
<keyword evidence="2 7" id="KW-0812">Transmembrane</keyword>
<dbReference type="GO" id="GO:0043069">
    <property type="term" value="P:negative regulation of programmed cell death"/>
    <property type="evidence" value="ECO:0000318"/>
    <property type="project" value="GO_Central"/>
</dbReference>
<evidence type="ECO:0000256" key="6">
    <source>
        <dbReference type="SAM" id="MobiDB-lite"/>
    </source>
</evidence>